<gene>
    <name evidence="1" type="ORF">NA56DRAFT_665220</name>
</gene>
<protein>
    <recommendedName>
        <fullName evidence="3">Terpenoid synthase</fullName>
    </recommendedName>
</protein>
<evidence type="ECO:0000313" key="2">
    <source>
        <dbReference type="Proteomes" id="UP000235672"/>
    </source>
</evidence>
<organism evidence="1 2">
    <name type="scientific">Hyaloscypha hepaticicola</name>
    <dbReference type="NCBI Taxonomy" id="2082293"/>
    <lineage>
        <taxon>Eukaryota</taxon>
        <taxon>Fungi</taxon>
        <taxon>Dikarya</taxon>
        <taxon>Ascomycota</taxon>
        <taxon>Pezizomycotina</taxon>
        <taxon>Leotiomycetes</taxon>
        <taxon>Helotiales</taxon>
        <taxon>Hyaloscyphaceae</taxon>
        <taxon>Hyaloscypha</taxon>
    </lineage>
</organism>
<dbReference type="Proteomes" id="UP000235672">
    <property type="component" value="Unassembled WGS sequence"/>
</dbReference>
<dbReference type="SUPFAM" id="SSF48576">
    <property type="entry name" value="Terpenoid synthases"/>
    <property type="match status" value="1"/>
</dbReference>
<dbReference type="OrthoDB" id="3004402at2759"/>
<keyword evidence="2" id="KW-1185">Reference proteome</keyword>
<evidence type="ECO:0000313" key="1">
    <source>
        <dbReference type="EMBL" id="PMD13767.1"/>
    </source>
</evidence>
<proteinExistence type="predicted"/>
<dbReference type="Gene3D" id="1.10.600.10">
    <property type="entry name" value="Farnesyl Diphosphate Synthase"/>
    <property type="match status" value="1"/>
</dbReference>
<dbReference type="InterPro" id="IPR008949">
    <property type="entry name" value="Isoprenoid_synthase_dom_sf"/>
</dbReference>
<dbReference type="EMBL" id="KZ613527">
    <property type="protein sequence ID" value="PMD13767.1"/>
    <property type="molecule type" value="Genomic_DNA"/>
</dbReference>
<sequence length="111" mass="12420">MPYETAVYLHLVGDQFSIVNDIASYDEEYSSFKSDMAKHLLHVFVAAVQKVLGVPDSNTTKPISYALQSQTEEAINKELERMKTTGNLSDNHWKFVESVLMMAAGNVFTSV</sequence>
<reference evidence="1 2" key="1">
    <citation type="submission" date="2016-05" db="EMBL/GenBank/DDBJ databases">
        <title>A degradative enzymes factory behind the ericoid mycorrhizal symbiosis.</title>
        <authorList>
            <consortium name="DOE Joint Genome Institute"/>
            <person name="Martino E."/>
            <person name="Morin E."/>
            <person name="Grelet G."/>
            <person name="Kuo A."/>
            <person name="Kohler A."/>
            <person name="Daghino S."/>
            <person name="Barry K."/>
            <person name="Choi C."/>
            <person name="Cichocki N."/>
            <person name="Clum A."/>
            <person name="Copeland A."/>
            <person name="Hainaut M."/>
            <person name="Haridas S."/>
            <person name="Labutti K."/>
            <person name="Lindquist E."/>
            <person name="Lipzen A."/>
            <person name="Khouja H.-R."/>
            <person name="Murat C."/>
            <person name="Ohm R."/>
            <person name="Olson A."/>
            <person name="Spatafora J."/>
            <person name="Veneault-Fourrey C."/>
            <person name="Henrissat B."/>
            <person name="Grigoriev I."/>
            <person name="Martin F."/>
            <person name="Perotto S."/>
        </authorList>
    </citation>
    <scope>NUCLEOTIDE SEQUENCE [LARGE SCALE GENOMIC DNA]</scope>
    <source>
        <strain evidence="1 2">UAMH 7357</strain>
    </source>
</reference>
<accession>A0A2J6PIA8</accession>
<name>A0A2J6PIA8_9HELO</name>
<evidence type="ECO:0008006" key="3">
    <source>
        <dbReference type="Google" id="ProtNLM"/>
    </source>
</evidence>
<dbReference type="AlphaFoldDB" id="A0A2J6PIA8"/>